<name>A0AC61ZT72_9CAUD</name>
<sequence length="98" mass="10861">MKVGDYVECVRSGDASLYSVGTYYEVEGLIGQNMLLRDDKGDLDDIPIPMQGGVWGFAPVQVSTETLSLLKLLKQSEEDVKSGRIMTRDQLMESLSKD</sequence>
<protein>
    <submittedName>
        <fullName evidence="1">Uncharacterized protein</fullName>
    </submittedName>
</protein>
<accession>A0AC61ZT72</accession>
<evidence type="ECO:0000313" key="1">
    <source>
        <dbReference type="EMBL" id="WWT41145.1"/>
    </source>
</evidence>
<organism evidence="1">
    <name type="scientific">Klebsiella phage phi1_175008</name>
    <dbReference type="NCBI Taxonomy" id="3127744"/>
    <lineage>
        <taxon>Viruses</taxon>
        <taxon>Duplodnaviria</taxon>
        <taxon>Heunggongvirae</taxon>
        <taxon>Uroviricota</taxon>
        <taxon>Caudoviricetes</taxon>
        <taxon>Stephanstirmvirinae</taxon>
    </lineage>
</organism>
<reference evidence="1" key="1">
    <citation type="submission" date="2024-02" db="EMBL/GenBank/DDBJ databases">
        <title>Klebsiella phages.</title>
        <authorList>
            <person name="Li J."/>
            <person name="Feng Y."/>
            <person name="Zong Z."/>
        </authorList>
    </citation>
    <scope>NUCLEOTIDE SEQUENCE</scope>
</reference>
<dbReference type="EMBL" id="PP357458">
    <property type="protein sequence ID" value="WWT41145.1"/>
    <property type="molecule type" value="Genomic_DNA"/>
</dbReference>
<proteinExistence type="predicted"/>